<accession>A0A1T5E4C5</accession>
<gene>
    <name evidence="2" type="ORF">SAMN05660750_02340</name>
</gene>
<evidence type="ECO:0008006" key="4">
    <source>
        <dbReference type="Google" id="ProtNLM"/>
    </source>
</evidence>
<evidence type="ECO:0000313" key="2">
    <source>
        <dbReference type="EMBL" id="SKB78613.1"/>
    </source>
</evidence>
<keyword evidence="1" id="KW-0732">Signal</keyword>
<feature type="signal peptide" evidence="1">
    <location>
        <begin position="1"/>
        <end position="20"/>
    </location>
</feature>
<proteinExistence type="predicted"/>
<protein>
    <recommendedName>
        <fullName evidence="4">DUF3060 domain-containing protein</fullName>
    </recommendedName>
</protein>
<evidence type="ECO:0000256" key="1">
    <source>
        <dbReference type="SAM" id="SignalP"/>
    </source>
</evidence>
<reference evidence="2 3" key="1">
    <citation type="submission" date="2017-02" db="EMBL/GenBank/DDBJ databases">
        <authorList>
            <person name="Peterson S.W."/>
        </authorList>
    </citation>
    <scope>NUCLEOTIDE SEQUENCE [LARGE SCALE GENOMIC DNA]</scope>
    <source>
        <strain evidence="2 3">DSM 9653</strain>
    </source>
</reference>
<dbReference type="EMBL" id="FUYX01000005">
    <property type="protein sequence ID" value="SKB78613.1"/>
    <property type="molecule type" value="Genomic_DNA"/>
</dbReference>
<feature type="chain" id="PRO_5012843544" description="DUF3060 domain-containing protein" evidence="1">
    <location>
        <begin position="21"/>
        <end position="168"/>
    </location>
</feature>
<sequence length="168" mass="17137">MKAWFAVILVPIAFSAPASAAEIRVEGAGMSRDFACEDGQDVMIAGAEHKVVLTGRCGAVSVHGAGHSLSFEAAKALAVSGISNTVEGGSAGSLVVESVKNRVKATVTGAETGKIDVSGAEHRLELTLAGPAQIEVQGAKNVVEWRAEEGVKAPSVSASGIDNKVSRR</sequence>
<dbReference type="Proteomes" id="UP000190130">
    <property type="component" value="Unassembled WGS sequence"/>
</dbReference>
<evidence type="ECO:0000313" key="3">
    <source>
        <dbReference type="Proteomes" id="UP000190130"/>
    </source>
</evidence>
<dbReference type="InterPro" id="IPR021417">
    <property type="entry name" value="DUF3060"/>
</dbReference>
<name>A0A1T5E4C5_9HYPH</name>
<organism evidence="2 3">
    <name type="scientific">Bosea thiooxidans</name>
    <dbReference type="NCBI Taxonomy" id="53254"/>
    <lineage>
        <taxon>Bacteria</taxon>
        <taxon>Pseudomonadati</taxon>
        <taxon>Pseudomonadota</taxon>
        <taxon>Alphaproteobacteria</taxon>
        <taxon>Hyphomicrobiales</taxon>
        <taxon>Boseaceae</taxon>
        <taxon>Bosea</taxon>
    </lineage>
</organism>
<dbReference type="AlphaFoldDB" id="A0A1T5E4C5"/>
<dbReference type="Pfam" id="PF11259">
    <property type="entry name" value="DUF3060"/>
    <property type="match status" value="1"/>
</dbReference>